<reference evidence="1" key="2">
    <citation type="submission" date="2023-05" db="EMBL/GenBank/DDBJ databases">
        <authorList>
            <consortium name="Lawrence Berkeley National Laboratory"/>
            <person name="Steindorff A."/>
            <person name="Hensen N."/>
            <person name="Bonometti L."/>
            <person name="Westerberg I."/>
            <person name="Brannstrom I.O."/>
            <person name="Guillou S."/>
            <person name="Cros-Aarteil S."/>
            <person name="Calhoun S."/>
            <person name="Haridas S."/>
            <person name="Kuo A."/>
            <person name="Mondo S."/>
            <person name="Pangilinan J."/>
            <person name="Riley R."/>
            <person name="Labutti K."/>
            <person name="Andreopoulos B."/>
            <person name="Lipzen A."/>
            <person name="Chen C."/>
            <person name="Yanf M."/>
            <person name="Daum C."/>
            <person name="Ng V."/>
            <person name="Clum A."/>
            <person name="Ohm R."/>
            <person name="Martin F."/>
            <person name="Silar P."/>
            <person name="Natvig D."/>
            <person name="Lalanne C."/>
            <person name="Gautier V."/>
            <person name="Ament-Velasquez S.L."/>
            <person name="Kruys A."/>
            <person name="Hutchinson M.I."/>
            <person name="Powell A.J."/>
            <person name="Barry K."/>
            <person name="Miller A.N."/>
            <person name="Grigoriev I.V."/>
            <person name="Debuchy R."/>
            <person name="Gladieux P."/>
            <person name="Thoren M.H."/>
            <person name="Johannesson H."/>
        </authorList>
    </citation>
    <scope>NUCLEOTIDE SEQUENCE</scope>
    <source>
        <strain evidence="1">CBS 532.94</strain>
    </source>
</reference>
<dbReference type="AlphaFoldDB" id="A0AAN7C0Y5"/>
<dbReference type="EMBL" id="MU860671">
    <property type="protein sequence ID" value="KAK4233097.1"/>
    <property type="molecule type" value="Genomic_DNA"/>
</dbReference>
<dbReference type="Pfam" id="PF17043">
    <property type="entry name" value="MAT1-1-2"/>
    <property type="match status" value="1"/>
</dbReference>
<proteinExistence type="predicted"/>
<keyword evidence="2" id="KW-1185">Reference proteome</keyword>
<comment type="caution">
    <text evidence="1">The sequence shown here is derived from an EMBL/GenBank/DDBJ whole genome shotgun (WGS) entry which is preliminary data.</text>
</comment>
<dbReference type="Proteomes" id="UP001303760">
    <property type="component" value="Unassembled WGS sequence"/>
</dbReference>
<evidence type="ECO:0000313" key="2">
    <source>
        <dbReference type="Proteomes" id="UP001303760"/>
    </source>
</evidence>
<protein>
    <submittedName>
        <fullName evidence="1">Uncharacterized protein</fullName>
    </submittedName>
</protein>
<sequence length="360" mass="40502">MPKRDTQDPHGSRRIIIVGGALNDHLVATEDERQRRSPATGAQSILNTRVSRPRGAQIDRRELDHQMASVFLVATERVAHSFSLVVVDQPSVVQAEQKTGLTSGGDVSLNIQVKEAQALVKELLNTLLLHKKADNYPGKECGLVYNEDIKVCGEFILHRYAHVDESYVPDPTDDNEDVGNLVQYWHTENLVHPLRHVPGTPWHKFFGNFEPGLIIGPALFRECKPRPFFRVILPTIITWMKLEIIGDYGKYRQMFERASHHEPIYHPGQRLPEFIKEVGAFCLNIARPEESIILCLEDMSEISCPEYDLLGLSRPEALNAEINAPELAGIALFGADIPPVPTPLEGGPLKYCLEWDGKWI</sequence>
<reference evidence="1" key="1">
    <citation type="journal article" date="2023" name="Mol. Phylogenet. Evol.">
        <title>Genome-scale phylogeny and comparative genomics of the fungal order Sordariales.</title>
        <authorList>
            <person name="Hensen N."/>
            <person name="Bonometti L."/>
            <person name="Westerberg I."/>
            <person name="Brannstrom I.O."/>
            <person name="Guillou S."/>
            <person name="Cros-Aarteil S."/>
            <person name="Calhoun S."/>
            <person name="Haridas S."/>
            <person name="Kuo A."/>
            <person name="Mondo S."/>
            <person name="Pangilinan J."/>
            <person name="Riley R."/>
            <person name="LaButti K."/>
            <person name="Andreopoulos B."/>
            <person name="Lipzen A."/>
            <person name="Chen C."/>
            <person name="Yan M."/>
            <person name="Daum C."/>
            <person name="Ng V."/>
            <person name="Clum A."/>
            <person name="Steindorff A."/>
            <person name="Ohm R.A."/>
            <person name="Martin F."/>
            <person name="Silar P."/>
            <person name="Natvig D.O."/>
            <person name="Lalanne C."/>
            <person name="Gautier V."/>
            <person name="Ament-Velasquez S.L."/>
            <person name="Kruys A."/>
            <person name="Hutchinson M.I."/>
            <person name="Powell A.J."/>
            <person name="Barry K."/>
            <person name="Miller A.N."/>
            <person name="Grigoriev I.V."/>
            <person name="Debuchy R."/>
            <person name="Gladieux P."/>
            <person name="Hiltunen Thoren M."/>
            <person name="Johannesson H."/>
        </authorList>
    </citation>
    <scope>NUCLEOTIDE SEQUENCE</scope>
    <source>
        <strain evidence="1">CBS 532.94</strain>
    </source>
</reference>
<evidence type="ECO:0000313" key="1">
    <source>
        <dbReference type="EMBL" id="KAK4233097.1"/>
    </source>
</evidence>
<gene>
    <name evidence="1" type="ORF">C8A03DRAFT_48248</name>
</gene>
<organism evidence="1 2">
    <name type="scientific">Achaetomium macrosporum</name>
    <dbReference type="NCBI Taxonomy" id="79813"/>
    <lineage>
        <taxon>Eukaryota</taxon>
        <taxon>Fungi</taxon>
        <taxon>Dikarya</taxon>
        <taxon>Ascomycota</taxon>
        <taxon>Pezizomycotina</taxon>
        <taxon>Sordariomycetes</taxon>
        <taxon>Sordariomycetidae</taxon>
        <taxon>Sordariales</taxon>
        <taxon>Chaetomiaceae</taxon>
        <taxon>Achaetomium</taxon>
    </lineage>
</organism>
<name>A0AAN7C0Y5_9PEZI</name>
<dbReference type="InterPro" id="IPR031472">
    <property type="entry name" value="MAT1-1-2/MatA-2/Smr1"/>
</dbReference>
<accession>A0AAN7C0Y5</accession>